<dbReference type="AlphaFoldDB" id="A0A3P7JMQ2"/>
<evidence type="ECO:0000313" key="2">
    <source>
        <dbReference type="EMBL" id="VDM92284.1"/>
    </source>
</evidence>
<keyword evidence="1" id="KW-0812">Transmembrane</keyword>
<feature type="transmembrane region" description="Helical" evidence="1">
    <location>
        <begin position="12"/>
        <end position="31"/>
    </location>
</feature>
<sequence>SGKMHILFVPHVMEMFSAMIIMFALLLWPVHTCREVTDSEFEDAYAGDKKCALELHENLKLVRNDTVVQVLHHFDKSLNNGITWINTRNEYYYEKPGINSICVALGIRERFGSANSKLGCAHLLIPVFGAMIAVFFLWAHIIEFLRDDDDSAVGIQVFCGIICWLIISVSLTIIDFNWNGTVKLLRNFGASFPFEWKICKYIGWLWICIKIIELLLANCYKNIRIKFDKPYALAIVKLPSNFAVIDEYAPPYPNEFDMMTSAGTD</sequence>
<keyword evidence="1" id="KW-1133">Transmembrane helix</keyword>
<name>A0A3P7JMQ2_LITSI</name>
<keyword evidence="3" id="KW-1185">Reference proteome</keyword>
<feature type="transmembrane region" description="Helical" evidence="1">
    <location>
        <begin position="123"/>
        <end position="141"/>
    </location>
</feature>
<proteinExistence type="predicted"/>
<dbReference type="OrthoDB" id="5803809at2759"/>
<reference evidence="2 3" key="1">
    <citation type="submission" date="2018-08" db="EMBL/GenBank/DDBJ databases">
        <authorList>
            <person name="Laetsch R D."/>
            <person name="Stevens L."/>
            <person name="Kumar S."/>
            <person name="Blaxter L. M."/>
        </authorList>
    </citation>
    <scope>NUCLEOTIDE SEQUENCE [LARGE SCALE GENOMIC DNA]</scope>
</reference>
<dbReference type="EMBL" id="UYRX01001860">
    <property type="protein sequence ID" value="VDM92284.1"/>
    <property type="molecule type" value="Genomic_DNA"/>
</dbReference>
<gene>
    <name evidence="2" type="ORF">NLS_LOCUS9721</name>
</gene>
<feature type="non-terminal residue" evidence="2">
    <location>
        <position position="1"/>
    </location>
</feature>
<organism evidence="2 3">
    <name type="scientific">Litomosoides sigmodontis</name>
    <name type="common">Filarial nematode worm</name>
    <dbReference type="NCBI Taxonomy" id="42156"/>
    <lineage>
        <taxon>Eukaryota</taxon>
        <taxon>Metazoa</taxon>
        <taxon>Ecdysozoa</taxon>
        <taxon>Nematoda</taxon>
        <taxon>Chromadorea</taxon>
        <taxon>Rhabditida</taxon>
        <taxon>Spirurina</taxon>
        <taxon>Spiruromorpha</taxon>
        <taxon>Filarioidea</taxon>
        <taxon>Onchocercidae</taxon>
        <taxon>Litomosoides</taxon>
    </lineage>
</organism>
<evidence type="ECO:0000256" key="1">
    <source>
        <dbReference type="SAM" id="Phobius"/>
    </source>
</evidence>
<dbReference type="OMA" id="IDFNWNG"/>
<protein>
    <submittedName>
        <fullName evidence="2">Uncharacterized protein</fullName>
    </submittedName>
</protein>
<accession>A0A3P7JMQ2</accession>
<keyword evidence="1" id="KW-0472">Membrane</keyword>
<feature type="transmembrane region" description="Helical" evidence="1">
    <location>
        <begin position="153"/>
        <end position="174"/>
    </location>
</feature>
<dbReference type="Proteomes" id="UP000277928">
    <property type="component" value="Unassembled WGS sequence"/>
</dbReference>
<evidence type="ECO:0000313" key="3">
    <source>
        <dbReference type="Proteomes" id="UP000277928"/>
    </source>
</evidence>